<feature type="binding site" evidence="9">
    <location>
        <position position="153"/>
    </location>
    <ligand>
        <name>Mo-bis(molybdopterin guanine dinucleotide)</name>
        <dbReference type="ChEBI" id="CHEBI:60539"/>
    </ligand>
</feature>
<evidence type="ECO:0000259" key="10">
    <source>
        <dbReference type="PROSITE" id="PS51669"/>
    </source>
</evidence>
<dbReference type="Gene3D" id="3.40.228.10">
    <property type="entry name" value="Dimethylsulfoxide Reductase, domain 2"/>
    <property type="match status" value="1"/>
</dbReference>
<comment type="catalytic activity">
    <reaction evidence="9">
        <text>2 Fe(II)-[cytochrome] + nitrate + 2 H(+) = 2 Fe(III)-[cytochrome] + nitrite + H2O</text>
        <dbReference type="Rhea" id="RHEA:12909"/>
        <dbReference type="Rhea" id="RHEA-COMP:11777"/>
        <dbReference type="Rhea" id="RHEA-COMP:11778"/>
        <dbReference type="ChEBI" id="CHEBI:15377"/>
        <dbReference type="ChEBI" id="CHEBI:15378"/>
        <dbReference type="ChEBI" id="CHEBI:16301"/>
        <dbReference type="ChEBI" id="CHEBI:17632"/>
        <dbReference type="ChEBI" id="CHEBI:29033"/>
        <dbReference type="ChEBI" id="CHEBI:29034"/>
        <dbReference type="EC" id="1.9.6.1"/>
    </reaction>
</comment>
<comment type="similarity">
    <text evidence="9">Belongs to the prokaryotic molybdopterin-containing oxidoreductase family. NasA/NapA/NarB subfamily.</text>
</comment>
<evidence type="ECO:0000313" key="12">
    <source>
        <dbReference type="Proteomes" id="UP000002221"/>
    </source>
</evidence>
<dbReference type="EMBL" id="CP001807">
    <property type="protein sequence ID" value="ACY47317.1"/>
    <property type="molecule type" value="Genomic_DNA"/>
</dbReference>
<feature type="binding site" evidence="9">
    <location>
        <position position="182"/>
    </location>
    <ligand>
        <name>Mo-bis(molybdopterin guanine dinucleotide)</name>
        <dbReference type="ChEBI" id="CHEBI:60539"/>
    </ligand>
</feature>
<reference evidence="11 12" key="1">
    <citation type="journal article" date="2009" name="Stand. Genomic Sci.">
        <title>Complete genome sequence of Rhodothermus marinus type strain (R-10).</title>
        <authorList>
            <person name="Nolan M."/>
            <person name="Tindall B.J."/>
            <person name="Pomrenke H."/>
            <person name="Lapidus A."/>
            <person name="Copeland A."/>
            <person name="Glavina Del Rio T."/>
            <person name="Lucas S."/>
            <person name="Chen F."/>
            <person name="Tice H."/>
            <person name="Cheng J.F."/>
            <person name="Saunders E."/>
            <person name="Han C."/>
            <person name="Bruce D."/>
            <person name="Goodwin L."/>
            <person name="Chain P."/>
            <person name="Pitluck S."/>
            <person name="Ovchinikova G."/>
            <person name="Pati A."/>
            <person name="Ivanova N."/>
            <person name="Mavromatis K."/>
            <person name="Chen A."/>
            <person name="Palaniappan K."/>
            <person name="Land M."/>
            <person name="Hauser L."/>
            <person name="Chang Y.J."/>
            <person name="Jeffries C.D."/>
            <person name="Brettin T."/>
            <person name="Goker M."/>
            <person name="Bristow J."/>
            <person name="Eisen J.A."/>
            <person name="Markowitz V."/>
            <person name="Hugenholtz P."/>
            <person name="Kyrpides N.C."/>
            <person name="Klenk H.P."/>
            <person name="Detter J.C."/>
        </authorList>
    </citation>
    <scope>NUCLEOTIDE SEQUENCE [LARGE SCALE GENOMIC DNA]</scope>
    <source>
        <strain evidence="12">ATCC 43812 / DSM 4252 / R-10</strain>
    </source>
</reference>
<gene>
    <name evidence="9" type="primary">napA</name>
    <name evidence="11" type="ordered locus">Rmar_0413</name>
</gene>
<dbReference type="GO" id="GO:0006777">
    <property type="term" value="P:Mo-molybdopterin cofactor biosynthetic process"/>
    <property type="evidence" value="ECO:0007669"/>
    <property type="project" value="UniProtKB-UniRule"/>
</dbReference>
<keyword evidence="1 9" id="KW-0813">Transport</keyword>
<feature type="binding site" evidence="9">
    <location>
        <position position="178"/>
    </location>
    <ligand>
        <name>Mo-bis(molybdopterin guanine dinucleotide)</name>
        <dbReference type="ChEBI" id="CHEBI:60539"/>
    </ligand>
</feature>
<dbReference type="GO" id="GO:0016020">
    <property type="term" value="C:membrane"/>
    <property type="evidence" value="ECO:0007669"/>
    <property type="project" value="TreeGrafter"/>
</dbReference>
<dbReference type="KEGG" id="rmr:Rmar_0413"/>
<protein>
    <recommendedName>
        <fullName evidence="9">Periplasmic nitrate reductase</fullName>
        <ecNumber evidence="9">1.9.6.1</ecNumber>
    </recommendedName>
</protein>
<feature type="binding site" evidence="9">
    <location>
        <position position="91"/>
    </location>
    <ligand>
        <name>[4Fe-4S] cluster</name>
        <dbReference type="ChEBI" id="CHEBI:49883"/>
    </ligand>
</feature>
<evidence type="ECO:0000256" key="8">
    <source>
        <dbReference type="ARBA" id="ARBA00023014"/>
    </source>
</evidence>
<evidence type="ECO:0000256" key="2">
    <source>
        <dbReference type="ARBA" id="ARBA00022485"/>
    </source>
</evidence>
<keyword evidence="9" id="KW-0500">Molybdenum</keyword>
<dbReference type="PANTHER" id="PTHR43105">
    <property type="entry name" value="RESPIRATORY NITRATE REDUCTASE"/>
    <property type="match status" value="1"/>
</dbReference>
<dbReference type="InterPro" id="IPR006656">
    <property type="entry name" value="Mopterin_OxRdtase"/>
</dbReference>
<evidence type="ECO:0000256" key="7">
    <source>
        <dbReference type="ARBA" id="ARBA00023004"/>
    </source>
</evidence>
<dbReference type="InterPro" id="IPR006963">
    <property type="entry name" value="Mopterin_OxRdtase_4Fe-4S_dom"/>
</dbReference>
<keyword evidence="12" id="KW-1185">Reference proteome</keyword>
<comment type="subunit">
    <text evidence="9">Component of the periplasmic nitrate reductase NapAB complex composed of NapA and NapB.</text>
</comment>
<evidence type="ECO:0000256" key="4">
    <source>
        <dbReference type="ARBA" id="ARBA00022729"/>
    </source>
</evidence>
<dbReference type="AlphaFoldDB" id="D0ME93"/>
<comment type="caution">
    <text evidence="9">Lacks conserved residue(s) required for the propagation of feature annotation.</text>
</comment>
<feature type="binding site" evidence="9">
    <location>
        <position position="724"/>
    </location>
    <ligand>
        <name>substrate</name>
    </ligand>
</feature>
<dbReference type="InterPro" id="IPR050123">
    <property type="entry name" value="Prok_molybdopt-oxidoreductase"/>
</dbReference>
<feature type="binding site" evidence="9">
    <location>
        <position position="349"/>
    </location>
    <ligand>
        <name>Mo-bis(molybdopterin guanine dinucleotide)</name>
        <dbReference type="ChEBI" id="CHEBI:60539"/>
    </ligand>
</feature>
<dbReference type="Proteomes" id="UP000002221">
    <property type="component" value="Chromosome"/>
</dbReference>
<dbReference type="eggNOG" id="COG0243">
    <property type="taxonomic scope" value="Bacteria"/>
</dbReference>
<dbReference type="STRING" id="518766.Rmar_0413"/>
<keyword evidence="6 9" id="KW-0249">Electron transport</keyword>
<feature type="binding site" evidence="9">
    <location>
        <begin position="265"/>
        <end position="267"/>
    </location>
    <ligand>
        <name>Mo-bis(molybdopterin guanine dinucleotide)</name>
        <dbReference type="ChEBI" id="CHEBI:60539"/>
    </ligand>
</feature>
<evidence type="ECO:0000256" key="5">
    <source>
        <dbReference type="ARBA" id="ARBA00022764"/>
    </source>
</evidence>
<dbReference type="Gene3D" id="2.20.25.90">
    <property type="entry name" value="ADC-like domains"/>
    <property type="match status" value="1"/>
</dbReference>
<feature type="binding site" evidence="9">
    <location>
        <position position="64"/>
    </location>
    <ligand>
        <name>[4Fe-4S] cluster</name>
        <dbReference type="ChEBI" id="CHEBI:49883"/>
    </ligand>
</feature>
<dbReference type="GO" id="GO:0045333">
    <property type="term" value="P:cellular respiration"/>
    <property type="evidence" value="ECO:0007669"/>
    <property type="project" value="UniProtKB-ARBA"/>
</dbReference>
<proteinExistence type="inferred from homology"/>
<dbReference type="Pfam" id="PF00384">
    <property type="entry name" value="Molybdopterin"/>
    <property type="match status" value="1"/>
</dbReference>
<dbReference type="Pfam" id="PF01568">
    <property type="entry name" value="Molydop_binding"/>
    <property type="match status" value="1"/>
</dbReference>
<comment type="function">
    <text evidence="9">Catalytic subunit of the periplasmic nitrate reductase complex NapAB. Receives electrons from NapB and catalyzes the reduction of nitrate to nitrite.</text>
</comment>
<keyword evidence="2 9" id="KW-0004">4Fe-4S</keyword>
<dbReference type="PANTHER" id="PTHR43105:SF11">
    <property type="entry name" value="PERIPLASMIC NITRATE REDUCTASE"/>
    <property type="match status" value="1"/>
</dbReference>
<dbReference type="InterPro" id="IPR009010">
    <property type="entry name" value="Asp_de-COase-like_dom_sf"/>
</dbReference>
<dbReference type="HOGENOM" id="CLU_000422_13_4_10"/>
<keyword evidence="9" id="KW-0560">Oxidoreductase</keyword>
<name>D0ME93_RHOM4</name>
<feature type="binding site" evidence="9">
    <location>
        <position position="60"/>
    </location>
    <ligand>
        <name>[4Fe-4S] cluster</name>
        <dbReference type="ChEBI" id="CHEBI:49883"/>
    </ligand>
</feature>
<dbReference type="PROSITE" id="PS51669">
    <property type="entry name" value="4FE4S_MOW_BIS_MGD"/>
    <property type="match status" value="1"/>
</dbReference>
<comment type="cofactor">
    <cofactor evidence="9">
        <name>Mo-bis(molybdopterin guanine dinucleotide)</name>
        <dbReference type="ChEBI" id="CHEBI:60539"/>
    </cofactor>
    <text evidence="9">Binds 1 molybdenum-bis(molybdopterin guanine dinucleotide) (Mo-bis-MGD) cofactor per subunit.</text>
</comment>
<dbReference type="SUPFAM" id="SSF50692">
    <property type="entry name" value="ADC-like"/>
    <property type="match status" value="1"/>
</dbReference>
<dbReference type="InterPro" id="IPR006657">
    <property type="entry name" value="MoPterin_dinucl-bd_dom"/>
</dbReference>
<dbReference type="Gene3D" id="2.40.40.20">
    <property type="match status" value="1"/>
</dbReference>
<sequence>MNLSFSMESGKLTRRELLQRLSALAGGLILTGPISGCEGFWRREPAIPVDSWHKGVCRFCGTGCGIMIGVRDGKVVDVKGDEYAHNRGRICIKGILNREILYVRDRALYPMIRRNGRLERATWDEAMSLVAERFREAIDRYGPDSVAFYGSGQLFTEESYTANKLFKAGIGTNNVDGNPRLCMASAAAGYISVFGKDEPMGCYEDIDHATCFFITGSNTADCHPIVWERIMDRKRSRPETVIIVVDPRRTRTARHADYHLAIRPGTDVALYNAMIYEFIRNGFIDQDMVENYLTFREGDAERTFEDLKRHVAQYTPERVAPVCGVDARQIEEVAYLFAASEATMSIWTMGLNQQAQGTAANRLVNAMHLLTGHIGRPGATPFSLTGQPNAGGGVRDTGALAHALPNGRVVANPQHRAEMEDLWGVPRGRISPKPGYHAVAMFEAMARGDLKCVLIMGTNPAQSLPHAERYREAMQRTFLVVADAIYPTETAQFADVFLPSAMWVEKGGVFSQSERRYHLVPKLVEPPGEARSDLEILVELADRLGYGDLIKARTPEEVWDEWRQISAHSPYNFAGITYERLKKERGILWPAPTEDHPGTCRRYVPGEDPMAKGTGRFDFYGRPDGRAVVYLEHQQPSSDPRSDEYPLTLVTGRVYEHWHTLTITGKLEELEDITTDFLVVHPRDAHRYGIRDGAPVLVESRRGRAVLKARVSTDITPGVVFAPFHSPEALVNRVVNNTVDPISKEPAFKESAVRIRPASSAA</sequence>
<evidence type="ECO:0000313" key="11">
    <source>
        <dbReference type="EMBL" id="ACY47317.1"/>
    </source>
</evidence>
<feature type="binding site" evidence="9">
    <location>
        <position position="506"/>
    </location>
    <ligand>
        <name>Mo-bis(molybdopterin guanine dinucleotide)</name>
        <dbReference type="ChEBI" id="CHEBI:60539"/>
    </ligand>
</feature>
<comment type="subcellular location">
    <subcellularLocation>
        <location evidence="9">Periplasm</location>
    </subcellularLocation>
</comment>
<dbReference type="GO" id="GO:0009055">
    <property type="term" value="F:electron transfer activity"/>
    <property type="evidence" value="ECO:0007669"/>
    <property type="project" value="UniProtKB-UniRule"/>
</dbReference>
<feature type="binding site" evidence="9">
    <location>
        <position position="533"/>
    </location>
    <ligand>
        <name>Mo-bis(molybdopterin guanine dinucleotide)</name>
        <dbReference type="ChEBI" id="CHEBI:60539"/>
    </ligand>
</feature>
<keyword evidence="7 9" id="KW-0408">Iron</keyword>
<dbReference type="GO" id="GO:0051539">
    <property type="term" value="F:4 iron, 4 sulfur cluster binding"/>
    <property type="evidence" value="ECO:0007669"/>
    <property type="project" value="UniProtKB-KW"/>
</dbReference>
<keyword evidence="5 9" id="KW-0574">Periplasm</keyword>
<feature type="binding site" evidence="9">
    <location>
        <position position="459"/>
    </location>
    <ligand>
        <name>Mo-bis(molybdopterin guanine dinucleotide)</name>
        <dbReference type="ChEBI" id="CHEBI:60539"/>
    </ligand>
</feature>
<dbReference type="GO" id="GO:0042128">
    <property type="term" value="P:nitrate assimilation"/>
    <property type="evidence" value="ECO:0007669"/>
    <property type="project" value="UniProtKB-UniRule"/>
</dbReference>
<keyword evidence="9" id="KW-0534">Nitrate assimilation</keyword>
<organism evidence="11 12">
    <name type="scientific">Rhodothermus marinus (strain ATCC 43812 / DSM 4252 / R-10)</name>
    <name type="common">Rhodothermus obamensis</name>
    <dbReference type="NCBI Taxonomy" id="518766"/>
    <lineage>
        <taxon>Bacteria</taxon>
        <taxon>Pseudomonadati</taxon>
        <taxon>Rhodothermota</taxon>
        <taxon>Rhodothermia</taxon>
        <taxon>Rhodothermales</taxon>
        <taxon>Rhodothermaceae</taxon>
        <taxon>Rhodothermus</taxon>
    </lineage>
</organism>
<dbReference type="GO" id="GO:0050140">
    <property type="term" value="F:nitrate reductase (cytochrome) activity"/>
    <property type="evidence" value="ECO:0007669"/>
    <property type="project" value="UniProtKB-EC"/>
</dbReference>
<dbReference type="HAMAP" id="MF_01630">
    <property type="entry name" value="Nitrate_reduct_NapA"/>
    <property type="match status" value="1"/>
</dbReference>
<dbReference type="PIRSF" id="PIRSF000144">
    <property type="entry name" value="CbbBc"/>
    <property type="match status" value="1"/>
</dbReference>
<keyword evidence="8 9" id="KW-0411">Iron-sulfur</keyword>
<evidence type="ECO:0000256" key="1">
    <source>
        <dbReference type="ARBA" id="ARBA00022448"/>
    </source>
</evidence>
<dbReference type="Pfam" id="PF04879">
    <property type="entry name" value="Molybdop_Fe4S4"/>
    <property type="match status" value="1"/>
</dbReference>
<feature type="binding site" evidence="9">
    <location>
        <position position="353"/>
    </location>
    <ligand>
        <name>Mo-bis(molybdopterin guanine dinucleotide)</name>
        <dbReference type="ChEBI" id="CHEBI:60539"/>
    </ligand>
</feature>
<evidence type="ECO:0000256" key="6">
    <source>
        <dbReference type="ARBA" id="ARBA00022982"/>
    </source>
</evidence>
<dbReference type="EC" id="1.9.6.1" evidence="9"/>
<dbReference type="InterPro" id="IPR006655">
    <property type="entry name" value="Mopterin_OxRdtase_prok_CS"/>
</dbReference>
<feature type="binding site" evidence="9">
    <location>
        <position position="57"/>
    </location>
    <ligand>
        <name>[4Fe-4S] cluster</name>
        <dbReference type="ChEBI" id="CHEBI:49883"/>
    </ligand>
</feature>
<keyword evidence="3 9" id="KW-0479">Metal-binding</keyword>
<feature type="binding site" evidence="9">
    <location>
        <position position="93"/>
    </location>
    <ligand>
        <name>Mo-bis(molybdopterin guanine dinucleotide)</name>
        <dbReference type="ChEBI" id="CHEBI:60539"/>
    </ligand>
</feature>
<dbReference type="PROSITE" id="PS00932">
    <property type="entry name" value="MOLYBDOPTERIN_PROK_3"/>
    <property type="match status" value="1"/>
</dbReference>
<comment type="cofactor">
    <cofactor evidence="9">
        <name>[4Fe-4S] cluster</name>
        <dbReference type="ChEBI" id="CHEBI:49883"/>
    </cofactor>
    <text evidence="9">Binds 1 [4Fe-4S] cluster.</text>
</comment>
<dbReference type="SUPFAM" id="SSF53706">
    <property type="entry name" value="Formate dehydrogenase/DMSO reductase, domains 1-3"/>
    <property type="match status" value="1"/>
</dbReference>
<dbReference type="GO" id="GO:0042597">
    <property type="term" value="C:periplasmic space"/>
    <property type="evidence" value="ECO:0007669"/>
    <property type="project" value="UniProtKB-SubCell"/>
</dbReference>
<feature type="binding site" evidence="9">
    <location>
        <position position="732"/>
    </location>
    <ligand>
        <name>Mo-bis(molybdopterin guanine dinucleotide)</name>
        <dbReference type="ChEBI" id="CHEBI:60539"/>
    </ligand>
</feature>
<dbReference type="CDD" id="cd02754">
    <property type="entry name" value="MopB_Nitrate-R-NapA-like"/>
    <property type="match status" value="1"/>
</dbReference>
<dbReference type="GO" id="GO:0043546">
    <property type="term" value="F:molybdopterin cofactor binding"/>
    <property type="evidence" value="ECO:0007669"/>
    <property type="project" value="InterPro"/>
</dbReference>
<evidence type="ECO:0000256" key="9">
    <source>
        <dbReference type="HAMAP-Rule" id="MF_01630"/>
    </source>
</evidence>
<feature type="domain" description="4Fe-4S Mo/W bis-MGD-type" evidence="10">
    <location>
        <begin position="50"/>
        <end position="105"/>
    </location>
</feature>
<keyword evidence="4 9" id="KW-0732">Signal</keyword>
<evidence type="ECO:0000256" key="3">
    <source>
        <dbReference type="ARBA" id="ARBA00022723"/>
    </source>
</evidence>
<dbReference type="Gene3D" id="3.40.50.740">
    <property type="match status" value="1"/>
</dbReference>
<dbReference type="GO" id="GO:0005506">
    <property type="term" value="F:iron ion binding"/>
    <property type="evidence" value="ECO:0007669"/>
    <property type="project" value="UniProtKB-UniRule"/>
</dbReference>
<dbReference type="InterPro" id="IPR010051">
    <property type="entry name" value="Periplasm_NO3_reductase_lsu"/>
</dbReference>
<dbReference type="GO" id="GO:0030151">
    <property type="term" value="F:molybdenum ion binding"/>
    <property type="evidence" value="ECO:0007669"/>
    <property type="project" value="InterPro"/>
</dbReference>
<dbReference type="SMART" id="SM00926">
    <property type="entry name" value="Molybdop_Fe4S4"/>
    <property type="match status" value="1"/>
</dbReference>
<dbReference type="CDD" id="cd00508">
    <property type="entry name" value="MopB_CT_Fdh-Nap-like"/>
    <property type="match status" value="1"/>
</dbReference>
<accession>D0ME93</accession>
<dbReference type="GO" id="GO:0009325">
    <property type="term" value="C:nitrate reductase complex"/>
    <property type="evidence" value="ECO:0007669"/>
    <property type="project" value="TreeGrafter"/>
</dbReference>
<feature type="binding site" evidence="9">
    <location>
        <position position="749"/>
    </location>
    <ligand>
        <name>Mo-bis(molybdopterin guanine dinucleotide)</name>
        <dbReference type="ChEBI" id="CHEBI:60539"/>
    </ligand>
</feature>